<keyword evidence="2" id="KW-1185">Reference proteome</keyword>
<evidence type="ECO:0000313" key="1">
    <source>
        <dbReference type="EMBL" id="KAF7422260.1"/>
    </source>
</evidence>
<protein>
    <submittedName>
        <fullName evidence="1">Uncharacterized protein</fullName>
    </submittedName>
</protein>
<sequence>MCQQISEGTRWTLCGHFQRHLVVAIMDCNSPRCERSYLHAPGCRQPTCLKNYGKEVQKDIDSVDEYCFACRAAMARRARGGG</sequence>
<gene>
    <name evidence="1" type="ORF">PC9H_010416</name>
</gene>
<evidence type="ECO:0000313" key="2">
    <source>
        <dbReference type="Proteomes" id="UP000623687"/>
    </source>
</evidence>
<dbReference type="EMBL" id="JACETU010000008">
    <property type="protein sequence ID" value="KAF7422260.1"/>
    <property type="molecule type" value="Genomic_DNA"/>
</dbReference>
<dbReference type="Proteomes" id="UP000623687">
    <property type="component" value="Unassembled WGS sequence"/>
</dbReference>
<dbReference type="OrthoDB" id="3132318at2759"/>
<dbReference type="VEuPathDB" id="FungiDB:PC9H_010416"/>
<proteinExistence type="predicted"/>
<comment type="caution">
    <text evidence="1">The sequence shown here is derived from an EMBL/GenBank/DDBJ whole genome shotgun (WGS) entry which is preliminary data.</text>
</comment>
<reference evidence="1" key="1">
    <citation type="submission" date="2019-07" db="EMBL/GenBank/DDBJ databases">
        <authorList>
            <person name="Palmer J.M."/>
        </authorList>
    </citation>
    <scope>NUCLEOTIDE SEQUENCE</scope>
    <source>
        <strain evidence="1">PC9</strain>
    </source>
</reference>
<name>A0A8H6ZJS5_PLEOS</name>
<organism evidence="1 2">
    <name type="scientific">Pleurotus ostreatus</name>
    <name type="common">Oyster mushroom</name>
    <name type="synonym">White-rot fungus</name>
    <dbReference type="NCBI Taxonomy" id="5322"/>
    <lineage>
        <taxon>Eukaryota</taxon>
        <taxon>Fungi</taxon>
        <taxon>Dikarya</taxon>
        <taxon>Basidiomycota</taxon>
        <taxon>Agaricomycotina</taxon>
        <taxon>Agaricomycetes</taxon>
        <taxon>Agaricomycetidae</taxon>
        <taxon>Agaricales</taxon>
        <taxon>Pleurotineae</taxon>
        <taxon>Pleurotaceae</taxon>
        <taxon>Pleurotus</taxon>
    </lineage>
</organism>
<accession>A0A8H6ZJS5</accession>
<dbReference type="GeneID" id="59380234"/>
<dbReference type="RefSeq" id="XP_036627292.1">
    <property type="nucleotide sequence ID" value="XM_036779909.1"/>
</dbReference>
<dbReference type="AlphaFoldDB" id="A0A8H6ZJS5"/>